<dbReference type="EMBL" id="CP012159">
    <property type="protein sequence ID" value="AKT39134.1"/>
    <property type="molecule type" value="Genomic_DNA"/>
</dbReference>
<proteinExistence type="inferred from homology"/>
<evidence type="ECO:0000256" key="1">
    <source>
        <dbReference type="ARBA" id="ARBA00022741"/>
    </source>
</evidence>
<dbReference type="GO" id="GO:0005524">
    <property type="term" value="F:ATP binding"/>
    <property type="evidence" value="ECO:0007669"/>
    <property type="project" value="UniProtKB-UniRule"/>
</dbReference>
<evidence type="ECO:0000256" key="3">
    <source>
        <dbReference type="ARBA" id="ARBA00023134"/>
    </source>
</evidence>
<evidence type="ECO:0000256" key="4">
    <source>
        <dbReference type="HAMAP-Rule" id="MF_00636"/>
    </source>
</evidence>
<keyword evidence="9" id="KW-1185">Reference proteome</keyword>
<keyword evidence="3 4" id="KW-0342">GTP-binding</keyword>
<dbReference type="PANTHER" id="PTHR30448:SF0">
    <property type="entry name" value="RNASE ADAPTER PROTEIN RAPZ"/>
    <property type="match status" value="1"/>
</dbReference>
<dbReference type="Gene3D" id="3.40.50.300">
    <property type="entry name" value="P-loop containing nucleotide triphosphate hydrolases"/>
    <property type="match status" value="1"/>
</dbReference>
<feature type="domain" description="RapZ C-terminal" evidence="7">
    <location>
        <begin position="177"/>
        <end position="295"/>
    </location>
</feature>
<sequence>MSEGRSSDEPGRVAVVTGLSGAGKSTAIRALEDLGFFCVDNMPPPLVERAVEVCEAGGVNRIGLGIDVRVGAFIDGASAALKALRARRDVFVLFLDASDDVLIRRFSETRRPHPLIARGHGEMAMLDGLVLERERLASLRAQATIELDTSRLSVHELRRLVIERVGSVKQADTQMATRVVSFGYKYGVPLDADLLFDVRFLDNPYFVPELRPLTGNDAAVRDYILQNPDALAYVERVEQLLLFSVPRYAREGKSYLTIGIGCTGGRHRSVALAVLLGERLRGKTGLPVAVIHRDLSRGVTAAAPSSGSVPSDLEPSAGLDGAHVARGPSRSIVAAGDQVLSHKDAAGRDS</sequence>
<dbReference type="InterPro" id="IPR027417">
    <property type="entry name" value="P-loop_NTPase"/>
</dbReference>
<dbReference type="Proteomes" id="UP000067626">
    <property type="component" value="Chromosome"/>
</dbReference>
<keyword evidence="2 4" id="KW-0067">ATP-binding</keyword>
<evidence type="ECO:0000313" key="8">
    <source>
        <dbReference type="EMBL" id="AKT39134.1"/>
    </source>
</evidence>
<dbReference type="Pfam" id="PF22740">
    <property type="entry name" value="PapZ_C"/>
    <property type="match status" value="1"/>
</dbReference>
<keyword evidence="1 4" id="KW-0547">Nucleotide-binding</keyword>
<feature type="domain" description="RapZ-like N-terminal" evidence="6">
    <location>
        <begin position="13"/>
        <end position="164"/>
    </location>
</feature>
<dbReference type="SUPFAM" id="SSF52540">
    <property type="entry name" value="P-loop containing nucleoside triphosphate hydrolases"/>
    <property type="match status" value="1"/>
</dbReference>
<dbReference type="KEGG" id="ccro:CMC5_032810"/>
<dbReference type="Pfam" id="PF03668">
    <property type="entry name" value="RapZ-like_N"/>
    <property type="match status" value="1"/>
</dbReference>
<dbReference type="GO" id="GO:0005525">
    <property type="term" value="F:GTP binding"/>
    <property type="evidence" value="ECO:0007669"/>
    <property type="project" value="UniProtKB-UniRule"/>
</dbReference>
<feature type="binding site" evidence="4">
    <location>
        <begin position="18"/>
        <end position="25"/>
    </location>
    <ligand>
        <name>ATP</name>
        <dbReference type="ChEBI" id="CHEBI:30616"/>
    </ligand>
</feature>
<dbReference type="InterPro" id="IPR053931">
    <property type="entry name" value="RapZ_C"/>
</dbReference>
<dbReference type="RefSeq" id="WP_082362530.1">
    <property type="nucleotide sequence ID" value="NZ_CP012159.1"/>
</dbReference>
<dbReference type="AlphaFoldDB" id="A0A0K1EE63"/>
<feature type="binding site" evidence="4">
    <location>
        <begin position="67"/>
        <end position="70"/>
    </location>
    <ligand>
        <name>GTP</name>
        <dbReference type="ChEBI" id="CHEBI:37565"/>
    </ligand>
</feature>
<evidence type="ECO:0000256" key="2">
    <source>
        <dbReference type="ARBA" id="ARBA00022840"/>
    </source>
</evidence>
<reference evidence="8 9" key="1">
    <citation type="submission" date="2015-07" db="EMBL/GenBank/DDBJ databases">
        <title>Genome analysis of myxobacterium Chondromyces crocatus Cm c5 reveals a high potential for natural compound synthesis and the genetic basis for the loss of fruiting body formation.</title>
        <authorList>
            <person name="Zaburannyi N."/>
            <person name="Bunk B."/>
            <person name="Maier J."/>
            <person name="Overmann J."/>
            <person name="Mueller R."/>
        </authorList>
    </citation>
    <scope>NUCLEOTIDE SEQUENCE [LARGE SCALE GENOMIC DNA]</scope>
    <source>
        <strain evidence="8 9">Cm c5</strain>
    </source>
</reference>
<dbReference type="PATRIC" id="fig|52.7.peg.3606"/>
<gene>
    <name evidence="8" type="ORF">CMC5_032810</name>
</gene>
<dbReference type="NCBIfam" id="NF003828">
    <property type="entry name" value="PRK05416.1"/>
    <property type="match status" value="1"/>
</dbReference>
<dbReference type="STRING" id="52.CMC5_032810"/>
<evidence type="ECO:0000259" key="7">
    <source>
        <dbReference type="Pfam" id="PF22740"/>
    </source>
</evidence>
<accession>A0A0K1EE63</accession>
<evidence type="ECO:0000256" key="5">
    <source>
        <dbReference type="SAM" id="MobiDB-lite"/>
    </source>
</evidence>
<dbReference type="OrthoDB" id="9784461at2"/>
<dbReference type="PANTHER" id="PTHR30448">
    <property type="entry name" value="RNASE ADAPTER PROTEIN RAPZ"/>
    <property type="match status" value="1"/>
</dbReference>
<name>A0A0K1EE63_CHOCO</name>
<feature type="region of interest" description="Disordered" evidence="5">
    <location>
        <begin position="301"/>
        <end position="324"/>
    </location>
</feature>
<protein>
    <submittedName>
        <fullName evidence="8">Nucleotide-binding protein</fullName>
    </submittedName>
</protein>
<dbReference type="HAMAP" id="MF_00636">
    <property type="entry name" value="RapZ_like"/>
    <property type="match status" value="1"/>
</dbReference>
<evidence type="ECO:0000313" key="9">
    <source>
        <dbReference type="Proteomes" id="UP000067626"/>
    </source>
</evidence>
<dbReference type="InterPro" id="IPR005337">
    <property type="entry name" value="RapZ-like"/>
</dbReference>
<dbReference type="InterPro" id="IPR053930">
    <property type="entry name" value="RapZ-like_N"/>
</dbReference>
<organism evidence="8 9">
    <name type="scientific">Chondromyces crocatus</name>
    <dbReference type="NCBI Taxonomy" id="52"/>
    <lineage>
        <taxon>Bacteria</taxon>
        <taxon>Pseudomonadati</taxon>
        <taxon>Myxococcota</taxon>
        <taxon>Polyangia</taxon>
        <taxon>Polyangiales</taxon>
        <taxon>Polyangiaceae</taxon>
        <taxon>Chondromyces</taxon>
    </lineage>
</organism>
<evidence type="ECO:0000259" key="6">
    <source>
        <dbReference type="Pfam" id="PF03668"/>
    </source>
</evidence>